<name>A0A561VM93_ACTTI</name>
<feature type="transmembrane region" description="Helical" evidence="1">
    <location>
        <begin position="195"/>
        <end position="214"/>
    </location>
</feature>
<dbReference type="RefSeq" id="WP_239082378.1">
    <property type="nucleotide sequence ID" value="NZ_BOMX01000088.1"/>
</dbReference>
<feature type="transmembrane region" description="Helical" evidence="1">
    <location>
        <begin position="103"/>
        <end position="122"/>
    </location>
</feature>
<evidence type="ECO:0000313" key="2">
    <source>
        <dbReference type="EMBL" id="TWG12717.1"/>
    </source>
</evidence>
<keyword evidence="1" id="KW-0812">Transmembrane</keyword>
<dbReference type="InterPro" id="IPR002798">
    <property type="entry name" value="SpoIIM-like"/>
</dbReference>
<dbReference type="Pfam" id="PF01944">
    <property type="entry name" value="SpoIIM"/>
    <property type="match status" value="1"/>
</dbReference>
<protein>
    <submittedName>
        <fullName evidence="2">Putative membrane protein SpoIIM required for sporulation</fullName>
    </submittedName>
</protein>
<organism evidence="2 3">
    <name type="scientific">Actinoplanes teichomyceticus</name>
    <dbReference type="NCBI Taxonomy" id="1867"/>
    <lineage>
        <taxon>Bacteria</taxon>
        <taxon>Bacillati</taxon>
        <taxon>Actinomycetota</taxon>
        <taxon>Actinomycetes</taxon>
        <taxon>Micromonosporales</taxon>
        <taxon>Micromonosporaceae</taxon>
        <taxon>Actinoplanes</taxon>
    </lineage>
</organism>
<evidence type="ECO:0000256" key="1">
    <source>
        <dbReference type="SAM" id="Phobius"/>
    </source>
</evidence>
<sequence length="328" mass="35347">MMDLDAYVTERGGEWHRLEVLANRRTLGPADADELVLLYQRAATHLSVLRSRNPDPVLLADLSRLVLAGRSALHRGRGGGFWRAVADFAAYRLPGALYRTRRWWLTTGVLLVACAAALIRYLGAHPEVIALFAGDAEVQRVVSRDFVGYYSRFRAENFALQVWTNNALLTAQCLASGVLVLPVFYLLAQNLLNTGLVGAMMTGAGAGDTFLIYLAPHGLLELTCLFVGAGVGLRLGWAWIAPGPLRTRRRSLVAWVREGMVVAAGLVPALAVAGVLEAFVTPSALPAALRIGIGALAWLGFLAYALAWGRIADRRRPADPDGADLPAA</sequence>
<keyword evidence="3" id="KW-1185">Reference proteome</keyword>
<dbReference type="Proteomes" id="UP000320239">
    <property type="component" value="Unassembled WGS sequence"/>
</dbReference>
<keyword evidence="1" id="KW-0472">Membrane</keyword>
<evidence type="ECO:0000313" key="3">
    <source>
        <dbReference type="Proteomes" id="UP000320239"/>
    </source>
</evidence>
<gene>
    <name evidence="2" type="ORF">FHX34_105585</name>
</gene>
<feature type="transmembrane region" description="Helical" evidence="1">
    <location>
        <begin position="261"/>
        <end position="281"/>
    </location>
</feature>
<keyword evidence="1" id="KW-1133">Transmembrane helix</keyword>
<feature type="transmembrane region" description="Helical" evidence="1">
    <location>
        <begin position="287"/>
        <end position="307"/>
    </location>
</feature>
<feature type="transmembrane region" description="Helical" evidence="1">
    <location>
        <begin position="167"/>
        <end position="188"/>
    </location>
</feature>
<proteinExistence type="predicted"/>
<dbReference type="PANTHER" id="PTHR35337">
    <property type="entry name" value="SLR1478 PROTEIN"/>
    <property type="match status" value="1"/>
</dbReference>
<dbReference type="AlphaFoldDB" id="A0A561VM93"/>
<accession>A0A561VM93</accession>
<dbReference type="EMBL" id="VIWY01000005">
    <property type="protein sequence ID" value="TWG12717.1"/>
    <property type="molecule type" value="Genomic_DNA"/>
</dbReference>
<comment type="caution">
    <text evidence="2">The sequence shown here is derived from an EMBL/GenBank/DDBJ whole genome shotgun (WGS) entry which is preliminary data.</text>
</comment>
<reference evidence="2 3" key="1">
    <citation type="submission" date="2019-06" db="EMBL/GenBank/DDBJ databases">
        <title>Sequencing the genomes of 1000 actinobacteria strains.</title>
        <authorList>
            <person name="Klenk H.-P."/>
        </authorList>
    </citation>
    <scope>NUCLEOTIDE SEQUENCE [LARGE SCALE GENOMIC DNA]</scope>
    <source>
        <strain evidence="2 3">DSM 43866</strain>
    </source>
</reference>
<dbReference type="PANTHER" id="PTHR35337:SF1">
    <property type="entry name" value="SLR1478 PROTEIN"/>
    <property type="match status" value="1"/>
</dbReference>
<feature type="transmembrane region" description="Helical" evidence="1">
    <location>
        <begin position="220"/>
        <end position="240"/>
    </location>
</feature>